<dbReference type="InParanoid" id="A0A194X8F7"/>
<proteinExistence type="predicted"/>
<dbReference type="KEGG" id="psco:LY89DRAFT_783297"/>
<organism evidence="2 3">
    <name type="scientific">Mollisia scopiformis</name>
    <name type="common">Conifer needle endophyte fungus</name>
    <name type="synonym">Phialocephala scopiformis</name>
    <dbReference type="NCBI Taxonomy" id="149040"/>
    <lineage>
        <taxon>Eukaryota</taxon>
        <taxon>Fungi</taxon>
        <taxon>Dikarya</taxon>
        <taxon>Ascomycota</taxon>
        <taxon>Pezizomycotina</taxon>
        <taxon>Leotiomycetes</taxon>
        <taxon>Helotiales</taxon>
        <taxon>Mollisiaceae</taxon>
        <taxon>Mollisia</taxon>
    </lineage>
</organism>
<evidence type="ECO:0000313" key="2">
    <source>
        <dbReference type="EMBL" id="KUJ16077.1"/>
    </source>
</evidence>
<dbReference type="EMBL" id="KQ947417">
    <property type="protein sequence ID" value="KUJ16077.1"/>
    <property type="molecule type" value="Genomic_DNA"/>
</dbReference>
<evidence type="ECO:0000313" key="3">
    <source>
        <dbReference type="Proteomes" id="UP000070700"/>
    </source>
</evidence>
<feature type="signal peptide" evidence="1">
    <location>
        <begin position="1"/>
        <end position="26"/>
    </location>
</feature>
<dbReference type="GeneID" id="28832389"/>
<dbReference type="RefSeq" id="XP_018070432.1">
    <property type="nucleotide sequence ID" value="XM_018222663.1"/>
</dbReference>
<gene>
    <name evidence="2" type="ORF">LY89DRAFT_783297</name>
</gene>
<accession>A0A194X8F7</accession>
<reference evidence="2 3" key="1">
    <citation type="submission" date="2015-10" db="EMBL/GenBank/DDBJ databases">
        <title>Full genome of DAOMC 229536 Phialocephala scopiformis, a fungal endophyte of spruce producing the potent anti-insectan compound rugulosin.</title>
        <authorList>
            <consortium name="DOE Joint Genome Institute"/>
            <person name="Walker A.K."/>
            <person name="Frasz S.L."/>
            <person name="Seifert K.A."/>
            <person name="Miller J.D."/>
            <person name="Mondo S.J."/>
            <person name="Labutti K."/>
            <person name="Lipzen A."/>
            <person name="Dockter R."/>
            <person name="Kennedy M."/>
            <person name="Grigoriev I.V."/>
            <person name="Spatafora J.W."/>
        </authorList>
    </citation>
    <scope>NUCLEOTIDE SEQUENCE [LARGE SCALE GENOMIC DNA]</scope>
    <source>
        <strain evidence="2 3">CBS 120377</strain>
    </source>
</reference>
<keyword evidence="3" id="KW-1185">Reference proteome</keyword>
<dbReference type="OrthoDB" id="3466524at2759"/>
<sequence>MASSTPFKTITLLLLTLLLLTAEVSATAPFGMEQYEGYSEGVMMFQGSIYGHAMEMNGTIEEIFDRFTLEHPEVELDFKSNATAAGFQAERRDLQGSEAHNKVARSKFGLQCCPIAAWGWTGAIQVIIEDGIDYLNHVQARCGVGARSCVRVSCSWNAGIYLCNDNYYGIFPSCPYIGSYAQDISNVCWGFSRGMEVCCGQEFDTDSYNVIVRYANEGC</sequence>
<dbReference type="STRING" id="149040.A0A194X8F7"/>
<dbReference type="Proteomes" id="UP000070700">
    <property type="component" value="Unassembled WGS sequence"/>
</dbReference>
<dbReference type="PANTHER" id="PTHR35605">
    <property type="entry name" value="ECP2 EFFECTOR PROTEIN DOMAIN-CONTAINING PROTEIN-RELATED"/>
    <property type="match status" value="1"/>
</dbReference>
<feature type="chain" id="PRO_5008267959" evidence="1">
    <location>
        <begin position="27"/>
        <end position="219"/>
    </location>
</feature>
<dbReference type="PANTHER" id="PTHR35605:SF1">
    <property type="entry name" value="ECP2 EFFECTOR PROTEIN DOMAIN-CONTAINING PROTEIN-RELATED"/>
    <property type="match status" value="1"/>
</dbReference>
<protein>
    <submittedName>
        <fullName evidence="2">Uncharacterized protein</fullName>
    </submittedName>
</protein>
<dbReference type="AlphaFoldDB" id="A0A194X8F7"/>
<keyword evidence="1" id="KW-0732">Signal</keyword>
<name>A0A194X8F7_MOLSC</name>
<evidence type="ECO:0000256" key="1">
    <source>
        <dbReference type="SAM" id="SignalP"/>
    </source>
</evidence>